<evidence type="ECO:0000256" key="3">
    <source>
        <dbReference type="ARBA" id="ARBA00022989"/>
    </source>
</evidence>
<dbReference type="InterPro" id="IPR007568">
    <property type="entry name" value="RTA1"/>
</dbReference>
<keyword evidence="3 5" id="KW-1133">Transmembrane helix</keyword>
<organism evidence="6 7">
    <name type="scientific">Pterulicium gracile</name>
    <dbReference type="NCBI Taxonomy" id="1884261"/>
    <lineage>
        <taxon>Eukaryota</taxon>
        <taxon>Fungi</taxon>
        <taxon>Dikarya</taxon>
        <taxon>Basidiomycota</taxon>
        <taxon>Agaricomycotina</taxon>
        <taxon>Agaricomycetes</taxon>
        <taxon>Agaricomycetidae</taxon>
        <taxon>Agaricales</taxon>
        <taxon>Pleurotineae</taxon>
        <taxon>Pterulaceae</taxon>
        <taxon>Pterulicium</taxon>
    </lineage>
</organism>
<dbReference type="Proteomes" id="UP000305067">
    <property type="component" value="Unassembled WGS sequence"/>
</dbReference>
<dbReference type="GO" id="GO:0005886">
    <property type="term" value="C:plasma membrane"/>
    <property type="evidence" value="ECO:0007669"/>
    <property type="project" value="TreeGrafter"/>
</dbReference>
<keyword evidence="7" id="KW-1185">Reference proteome</keyword>
<evidence type="ECO:0000313" key="7">
    <source>
        <dbReference type="Proteomes" id="UP000305067"/>
    </source>
</evidence>
<dbReference type="Pfam" id="PF04479">
    <property type="entry name" value="RTA1"/>
    <property type="match status" value="1"/>
</dbReference>
<feature type="transmembrane region" description="Helical" evidence="5">
    <location>
        <begin position="163"/>
        <end position="184"/>
    </location>
</feature>
<feature type="transmembrane region" description="Helical" evidence="5">
    <location>
        <begin position="88"/>
        <end position="108"/>
    </location>
</feature>
<dbReference type="PANTHER" id="PTHR31465:SF9">
    <property type="entry name" value="SPHINGOID LONG-CHAIN BASE TRANSPORTER RSB1"/>
    <property type="match status" value="1"/>
</dbReference>
<name>A0A5C3Q8I4_9AGAR</name>
<evidence type="ECO:0000256" key="4">
    <source>
        <dbReference type="ARBA" id="ARBA00023136"/>
    </source>
</evidence>
<keyword evidence="4 5" id="KW-0472">Membrane</keyword>
<keyword evidence="2 5" id="KW-0812">Transmembrane</keyword>
<dbReference type="AlphaFoldDB" id="A0A5C3Q8I4"/>
<evidence type="ECO:0000256" key="5">
    <source>
        <dbReference type="SAM" id="Phobius"/>
    </source>
</evidence>
<dbReference type="STRING" id="1884261.A0A5C3Q8I4"/>
<accession>A0A5C3Q8I4</accession>
<gene>
    <name evidence="6" type="ORF">BDV98DRAFT_554972</name>
</gene>
<feature type="transmembrane region" description="Helical" evidence="5">
    <location>
        <begin position="280"/>
        <end position="300"/>
    </location>
</feature>
<dbReference type="GO" id="GO:0000324">
    <property type="term" value="C:fungal-type vacuole"/>
    <property type="evidence" value="ECO:0007669"/>
    <property type="project" value="TreeGrafter"/>
</dbReference>
<feature type="transmembrane region" description="Helical" evidence="5">
    <location>
        <begin position="120"/>
        <end position="142"/>
    </location>
</feature>
<evidence type="ECO:0000313" key="6">
    <source>
        <dbReference type="EMBL" id="TFK96680.1"/>
    </source>
</evidence>
<evidence type="ECO:0000256" key="1">
    <source>
        <dbReference type="ARBA" id="ARBA00004141"/>
    </source>
</evidence>
<feature type="transmembrane region" description="Helical" evidence="5">
    <location>
        <begin position="244"/>
        <end position="265"/>
    </location>
</feature>
<feature type="transmembrane region" description="Helical" evidence="5">
    <location>
        <begin position="196"/>
        <end position="223"/>
    </location>
</feature>
<dbReference type="OrthoDB" id="3358017at2759"/>
<sequence>MNSTISLLPRTEDLIPFKDLDLSDPYAIDWRSVDMTTVDAWALPRDLLNKITPYGYVPTRSICIFFLAWFGLSTLLHIGQAVQKRRWFMLPTVVLSGIGELIAWYGRFWSSNSPLASDPFMMQIASAVIAPTPLLAALFIIAGVIIKQLGPCYSRLSPKMYSIVFLTCDLISLVVQAVGGGLAASSDDDPQMGANIMLGGIIFQTLAIIVFCFFTGEFLLRYIKDKPVSGKTRERGAMYPRLRIFTGAVMLVLLLLFVRAIYRVIELSEGWEGPVITTEWYFNLFDGAMIALAMTVLNVFHPGYWLLPRETVIYGQVPKGSTVSLIDQVYPFRTDNNAGYGGDYELRMGNQNQS</sequence>
<comment type="subcellular location">
    <subcellularLocation>
        <location evidence="1">Membrane</location>
        <topology evidence="1">Multi-pass membrane protein</topology>
    </subcellularLocation>
</comment>
<proteinExistence type="predicted"/>
<feature type="transmembrane region" description="Helical" evidence="5">
    <location>
        <begin position="57"/>
        <end position="76"/>
    </location>
</feature>
<reference evidence="6 7" key="1">
    <citation type="journal article" date="2019" name="Nat. Ecol. Evol.">
        <title>Megaphylogeny resolves global patterns of mushroom evolution.</title>
        <authorList>
            <person name="Varga T."/>
            <person name="Krizsan K."/>
            <person name="Foldi C."/>
            <person name="Dima B."/>
            <person name="Sanchez-Garcia M."/>
            <person name="Sanchez-Ramirez S."/>
            <person name="Szollosi G.J."/>
            <person name="Szarkandi J.G."/>
            <person name="Papp V."/>
            <person name="Albert L."/>
            <person name="Andreopoulos W."/>
            <person name="Angelini C."/>
            <person name="Antonin V."/>
            <person name="Barry K.W."/>
            <person name="Bougher N.L."/>
            <person name="Buchanan P."/>
            <person name="Buyck B."/>
            <person name="Bense V."/>
            <person name="Catcheside P."/>
            <person name="Chovatia M."/>
            <person name="Cooper J."/>
            <person name="Damon W."/>
            <person name="Desjardin D."/>
            <person name="Finy P."/>
            <person name="Geml J."/>
            <person name="Haridas S."/>
            <person name="Hughes K."/>
            <person name="Justo A."/>
            <person name="Karasinski D."/>
            <person name="Kautmanova I."/>
            <person name="Kiss B."/>
            <person name="Kocsube S."/>
            <person name="Kotiranta H."/>
            <person name="LaButti K.M."/>
            <person name="Lechner B.E."/>
            <person name="Liimatainen K."/>
            <person name="Lipzen A."/>
            <person name="Lukacs Z."/>
            <person name="Mihaltcheva S."/>
            <person name="Morgado L.N."/>
            <person name="Niskanen T."/>
            <person name="Noordeloos M.E."/>
            <person name="Ohm R.A."/>
            <person name="Ortiz-Santana B."/>
            <person name="Ovrebo C."/>
            <person name="Racz N."/>
            <person name="Riley R."/>
            <person name="Savchenko A."/>
            <person name="Shiryaev A."/>
            <person name="Soop K."/>
            <person name="Spirin V."/>
            <person name="Szebenyi C."/>
            <person name="Tomsovsky M."/>
            <person name="Tulloss R.E."/>
            <person name="Uehling J."/>
            <person name="Grigoriev I.V."/>
            <person name="Vagvolgyi C."/>
            <person name="Papp T."/>
            <person name="Martin F.M."/>
            <person name="Miettinen O."/>
            <person name="Hibbett D.S."/>
            <person name="Nagy L.G."/>
        </authorList>
    </citation>
    <scope>NUCLEOTIDE SEQUENCE [LARGE SCALE GENOMIC DNA]</scope>
    <source>
        <strain evidence="6 7">CBS 309.79</strain>
    </source>
</reference>
<dbReference type="PANTHER" id="PTHR31465">
    <property type="entry name" value="PROTEIN RTA1-RELATED"/>
    <property type="match status" value="1"/>
</dbReference>
<protein>
    <submittedName>
        <fullName evidence="6">RTA1 like protein-domain-containing protein</fullName>
    </submittedName>
</protein>
<evidence type="ECO:0000256" key="2">
    <source>
        <dbReference type="ARBA" id="ARBA00022692"/>
    </source>
</evidence>
<dbReference type="EMBL" id="ML178856">
    <property type="protein sequence ID" value="TFK96680.1"/>
    <property type="molecule type" value="Genomic_DNA"/>
</dbReference>